<dbReference type="SUPFAM" id="SSF52540">
    <property type="entry name" value="P-loop containing nucleoside triphosphate hydrolases"/>
    <property type="match status" value="1"/>
</dbReference>
<comment type="caution">
    <text evidence="2">The sequence shown here is derived from an EMBL/GenBank/DDBJ whole genome shotgun (WGS) entry which is preliminary data.</text>
</comment>
<dbReference type="InterPro" id="IPR027417">
    <property type="entry name" value="P-loop_NTPase"/>
</dbReference>
<feature type="domain" description="Endonuclease GajA/Old nuclease/RecF-like AAA" evidence="1">
    <location>
        <begin position="4"/>
        <end position="47"/>
    </location>
</feature>
<sequence>MDAHINVQNFGPIEKAEIDLRPLTVFVGENNTGKTYLAALIYALHQNFEGISQLPWADSVTSYFSFAYRSRDRYSQSQQDALQQDMLGVLEKLNTPGCPFKFSDLPQLIHAGLESRLTDQEDFTNELERCFDLESASKLIRFTGSRGNEMKVSLSVREGNQRYWDFEARAAGSADPTITGHINPDMILLDANDSMRKTEFNEISDVERLFRNLGIRRWRTNSYYLPAARSGIMQSHGVIATALIKRATRIGLDRLEVSTFSGMIADFLEQIVRYKERKGSSSSIRRVAEQLEAELLEGKIEVKRPTSEAYPEFCTVQIRRKKAYG</sequence>
<dbReference type="Gene3D" id="3.40.50.300">
    <property type="entry name" value="P-loop containing nucleotide triphosphate hydrolases"/>
    <property type="match status" value="1"/>
</dbReference>
<organism evidence="2 3">
    <name type="scientific">Geodia barretti</name>
    <name type="common">Barrett's horny sponge</name>
    <dbReference type="NCBI Taxonomy" id="519541"/>
    <lineage>
        <taxon>Eukaryota</taxon>
        <taxon>Metazoa</taxon>
        <taxon>Porifera</taxon>
        <taxon>Demospongiae</taxon>
        <taxon>Heteroscleromorpha</taxon>
        <taxon>Tetractinellida</taxon>
        <taxon>Astrophorina</taxon>
        <taxon>Geodiidae</taxon>
        <taxon>Geodia</taxon>
    </lineage>
</organism>
<protein>
    <recommendedName>
        <fullName evidence="1">Endonuclease GajA/Old nuclease/RecF-like AAA domain-containing protein</fullName>
    </recommendedName>
</protein>
<name>A0AA35SGV5_GEOBA</name>
<dbReference type="AlphaFoldDB" id="A0AA35SGV5"/>
<dbReference type="Proteomes" id="UP001174909">
    <property type="component" value="Unassembled WGS sequence"/>
</dbReference>
<evidence type="ECO:0000313" key="2">
    <source>
        <dbReference type="EMBL" id="CAI8029855.1"/>
    </source>
</evidence>
<keyword evidence="3" id="KW-1185">Reference proteome</keyword>
<gene>
    <name evidence="2" type="ORF">GBAR_LOCUS16941</name>
</gene>
<evidence type="ECO:0000259" key="1">
    <source>
        <dbReference type="Pfam" id="PF13175"/>
    </source>
</evidence>
<dbReference type="Pfam" id="PF13175">
    <property type="entry name" value="AAA_15"/>
    <property type="match status" value="1"/>
</dbReference>
<evidence type="ECO:0000313" key="3">
    <source>
        <dbReference type="Proteomes" id="UP001174909"/>
    </source>
</evidence>
<accession>A0AA35SGV5</accession>
<dbReference type="InterPro" id="IPR041685">
    <property type="entry name" value="AAA_GajA/Old/RecF-like"/>
</dbReference>
<proteinExistence type="predicted"/>
<dbReference type="EMBL" id="CASHTH010002442">
    <property type="protein sequence ID" value="CAI8029855.1"/>
    <property type="molecule type" value="Genomic_DNA"/>
</dbReference>
<reference evidence="2" key="1">
    <citation type="submission" date="2023-03" db="EMBL/GenBank/DDBJ databases">
        <authorList>
            <person name="Steffen K."/>
            <person name="Cardenas P."/>
        </authorList>
    </citation>
    <scope>NUCLEOTIDE SEQUENCE</scope>
</reference>